<proteinExistence type="predicted"/>
<reference evidence="2 3" key="1">
    <citation type="journal article" date="2023" name="Hortic Res">
        <title>The complete reference genome for grapevine (Vitis vinifera L.) genetics and breeding.</title>
        <authorList>
            <person name="Shi X."/>
            <person name="Cao S."/>
            <person name="Wang X."/>
            <person name="Huang S."/>
            <person name="Wang Y."/>
            <person name="Liu Z."/>
            <person name="Liu W."/>
            <person name="Leng X."/>
            <person name="Peng Y."/>
            <person name="Wang N."/>
            <person name="Wang Y."/>
            <person name="Ma Z."/>
            <person name="Xu X."/>
            <person name="Zhang F."/>
            <person name="Xue H."/>
            <person name="Zhong H."/>
            <person name="Wang Y."/>
            <person name="Zhang K."/>
            <person name="Velt A."/>
            <person name="Avia K."/>
            <person name="Holtgrawe D."/>
            <person name="Grimplet J."/>
            <person name="Matus J.T."/>
            <person name="Ware D."/>
            <person name="Wu X."/>
            <person name="Wang H."/>
            <person name="Liu C."/>
            <person name="Fang Y."/>
            <person name="Rustenholz C."/>
            <person name="Cheng Z."/>
            <person name="Xiao H."/>
            <person name="Zhou Y."/>
        </authorList>
    </citation>
    <scope>NUCLEOTIDE SEQUENCE [LARGE SCALE GENOMIC DNA]</scope>
    <source>
        <strain evidence="3">cv. Pinot noir / PN40024</strain>
        <tissue evidence="2">Leaf</tissue>
    </source>
</reference>
<organism evidence="2 3">
    <name type="scientific">Vitis vinifera</name>
    <name type="common">Grape</name>
    <dbReference type="NCBI Taxonomy" id="29760"/>
    <lineage>
        <taxon>Eukaryota</taxon>
        <taxon>Viridiplantae</taxon>
        <taxon>Streptophyta</taxon>
        <taxon>Embryophyta</taxon>
        <taxon>Tracheophyta</taxon>
        <taxon>Spermatophyta</taxon>
        <taxon>Magnoliopsida</taxon>
        <taxon>eudicotyledons</taxon>
        <taxon>Gunneridae</taxon>
        <taxon>Pentapetalae</taxon>
        <taxon>rosids</taxon>
        <taxon>Vitales</taxon>
        <taxon>Vitaceae</taxon>
        <taxon>Viteae</taxon>
        <taxon>Vitis</taxon>
    </lineage>
</organism>
<protein>
    <recommendedName>
        <fullName evidence="1">Reverse transcriptase Ty1/copia-type domain-containing protein</fullName>
    </recommendedName>
</protein>
<dbReference type="EMBL" id="CP126657">
    <property type="protein sequence ID" value="WJZ97586.1"/>
    <property type="molecule type" value="Genomic_DNA"/>
</dbReference>
<dbReference type="PANTHER" id="PTHR11439:SF442">
    <property type="entry name" value="CYSTEINE-RICH RLK (RECEPTOR-LIKE PROTEIN KINASE) 8"/>
    <property type="match status" value="1"/>
</dbReference>
<feature type="domain" description="Reverse transcriptase Ty1/copia-type" evidence="1">
    <location>
        <begin position="15"/>
        <end position="257"/>
    </location>
</feature>
<dbReference type="Proteomes" id="UP001227230">
    <property type="component" value="Chromosome 10"/>
</dbReference>
<dbReference type="Pfam" id="PF07727">
    <property type="entry name" value="RVT_2"/>
    <property type="match status" value="1"/>
</dbReference>
<dbReference type="SUPFAM" id="SSF56672">
    <property type="entry name" value="DNA/RNA polymerases"/>
    <property type="match status" value="1"/>
</dbReference>
<sequence length="502" mass="58165">MIVMQEELNQFERSEVWELVPIPSNQSVIGTRWVFINKINEKGIIVRNKARLVAQGFNQEEGIDYEETFAPITKLEVIRMLLAFTYFNDFILYQMDVKSAFLNGFINEEVYVEQPPGFQSFNFPNHIFKLKKALYVLKQASRAWYERLSKFLLKKGFKMEKIDTTLFIKTKENDMLLVQIYVEDIIFGATNVTLCGEFPKCVHSEFEMSMMRELNFFLGLQIKQLKEGTFSNQAKYIRDLLKRFNIKESKTMKTPMSSSIKLDKDEKGKSIYSTMYRGMIGSLLYLTASRPDIMYCVCLCAKFQSCPKESHLSAVKQILRYFKGTMDIGLWYPKSDNFELIGFSDADFAGCRVERKNTSDTCHFLGHSLVLWHSKKQNSVALSTAEAKYIAVSLCCAQILWMKQTLSDFNLSFEHVPIKCDNISAINISKNPVQHSRTKHIEIIHHFLRDHAQKGDITLEFVSTKDQFSDIFTKPLSEEQFFDIRRQLGVISLLSNDCLMNS</sequence>
<keyword evidence="3" id="KW-1185">Reference proteome</keyword>
<dbReference type="InterPro" id="IPR043502">
    <property type="entry name" value="DNA/RNA_pol_sf"/>
</dbReference>
<dbReference type="CDD" id="cd09272">
    <property type="entry name" value="RNase_HI_RT_Ty1"/>
    <property type="match status" value="1"/>
</dbReference>
<accession>A0ABY9CSQ9</accession>
<dbReference type="PANTHER" id="PTHR11439">
    <property type="entry name" value="GAG-POL-RELATED RETROTRANSPOSON"/>
    <property type="match status" value="1"/>
</dbReference>
<gene>
    <name evidence="2" type="ORF">VitviT2T_016177</name>
</gene>
<evidence type="ECO:0000313" key="3">
    <source>
        <dbReference type="Proteomes" id="UP001227230"/>
    </source>
</evidence>
<name>A0ABY9CSQ9_VITVI</name>
<evidence type="ECO:0000313" key="2">
    <source>
        <dbReference type="EMBL" id="WJZ97586.1"/>
    </source>
</evidence>
<evidence type="ECO:0000259" key="1">
    <source>
        <dbReference type="Pfam" id="PF07727"/>
    </source>
</evidence>
<dbReference type="InterPro" id="IPR013103">
    <property type="entry name" value="RVT_2"/>
</dbReference>